<dbReference type="AlphaFoldDB" id="A0A942SVV3"/>
<dbReference type="PANTHER" id="PTHR30546">
    <property type="entry name" value="FLAVODOXIN-RELATED PROTEIN WRBA-RELATED"/>
    <property type="match status" value="1"/>
</dbReference>
<sequence length="206" mass="22239">MSNVKLAIIYYSSTGTNYQLAQWAAEGAQESGAEVKVLKVPELAPQSVIDSNPEWKNYVEEVAVCVPTVSLGDLEWADAIIFSVPTRFGNMPSQMKQFLDTTGGLWFNGKLINKVVSAMSSAQNSHGGQEATILSLYTTMHHWGAIIAAPGYTNQVIFGAGGNPYGTSVTVDQSGKMVEDVRAIQDAVKHQAKRTVTIAGWVKKTN</sequence>
<dbReference type="InterPro" id="IPR029039">
    <property type="entry name" value="Flavoprotein-like_sf"/>
</dbReference>
<dbReference type="EMBL" id="JAGYPE010000001">
    <property type="protein sequence ID" value="MBS4180738.1"/>
    <property type="molecule type" value="Genomic_DNA"/>
</dbReference>
<comment type="similarity">
    <text evidence="1">Belongs to the WrbA family.</text>
</comment>
<dbReference type="EMBL" id="JAGYPE020000018">
    <property type="protein sequence ID" value="MCH6266220.1"/>
    <property type="molecule type" value="Genomic_DNA"/>
</dbReference>
<comment type="caution">
    <text evidence="3">The sequence shown here is derived from an EMBL/GenBank/DDBJ whole genome shotgun (WGS) entry which is preliminary data.</text>
</comment>
<dbReference type="GO" id="GO:0016020">
    <property type="term" value="C:membrane"/>
    <property type="evidence" value="ECO:0007669"/>
    <property type="project" value="TreeGrafter"/>
</dbReference>
<reference evidence="3" key="1">
    <citation type="submission" date="2021-05" db="EMBL/GenBank/DDBJ databases">
        <title>Novel Bacillus species.</title>
        <authorList>
            <person name="Liu G."/>
        </authorList>
    </citation>
    <scope>NUCLEOTIDE SEQUENCE</scope>
    <source>
        <strain evidence="3 5">FJAT-50051</strain>
    </source>
</reference>
<dbReference type="GO" id="GO:0010181">
    <property type="term" value="F:FMN binding"/>
    <property type="evidence" value="ECO:0007669"/>
    <property type="project" value="InterPro"/>
</dbReference>
<proteinExistence type="inferred from homology"/>
<dbReference type="Gene3D" id="3.40.50.360">
    <property type="match status" value="1"/>
</dbReference>
<evidence type="ECO:0000259" key="2">
    <source>
        <dbReference type="PROSITE" id="PS50902"/>
    </source>
</evidence>
<dbReference type="InterPro" id="IPR010089">
    <property type="entry name" value="Flavoprotein_WrbA-like"/>
</dbReference>
<evidence type="ECO:0000313" key="3">
    <source>
        <dbReference type="EMBL" id="MBS4180738.1"/>
    </source>
</evidence>
<gene>
    <name evidence="3" type="primary">wrbA</name>
    <name evidence="4" type="ORF">KHB02_011875</name>
    <name evidence="3" type="ORF">KHB02_04945</name>
</gene>
<dbReference type="GO" id="GO:0003955">
    <property type="term" value="F:NAD(P)H dehydrogenase (quinone) activity"/>
    <property type="evidence" value="ECO:0007669"/>
    <property type="project" value="UniProtKB-EC"/>
</dbReference>
<protein>
    <submittedName>
        <fullName evidence="3">NAD(P)H:quinone oxidoreductase</fullName>
        <ecNumber evidence="3">1.6.5.2</ecNumber>
    </submittedName>
</protein>
<dbReference type="InterPro" id="IPR005025">
    <property type="entry name" value="FMN_Rdtase-like_dom"/>
</dbReference>
<keyword evidence="3" id="KW-0560">Oxidoreductase</keyword>
<name>A0A942SVV3_9BACI</name>
<dbReference type="RefSeq" id="WP_213140685.1">
    <property type="nucleotide sequence ID" value="NZ_JAGYPE020000018.1"/>
</dbReference>
<dbReference type="SUPFAM" id="SSF52218">
    <property type="entry name" value="Flavoproteins"/>
    <property type="match status" value="1"/>
</dbReference>
<evidence type="ECO:0000313" key="5">
    <source>
        <dbReference type="Proteomes" id="UP000677265"/>
    </source>
</evidence>
<feature type="domain" description="Flavodoxin-like" evidence="2">
    <location>
        <begin position="6"/>
        <end position="189"/>
    </location>
</feature>
<dbReference type="InterPro" id="IPR008254">
    <property type="entry name" value="Flavodoxin/NO_synth"/>
</dbReference>
<organism evidence="3">
    <name type="scientific">Neobacillus citreus</name>
    <dbReference type="NCBI Taxonomy" id="2833578"/>
    <lineage>
        <taxon>Bacteria</taxon>
        <taxon>Bacillati</taxon>
        <taxon>Bacillota</taxon>
        <taxon>Bacilli</taxon>
        <taxon>Bacillales</taxon>
        <taxon>Bacillaceae</taxon>
        <taxon>Neobacillus</taxon>
    </lineage>
</organism>
<dbReference type="EC" id="1.6.5.2" evidence="3"/>
<evidence type="ECO:0000256" key="1">
    <source>
        <dbReference type="ARBA" id="ARBA00006961"/>
    </source>
</evidence>
<dbReference type="PROSITE" id="PS50902">
    <property type="entry name" value="FLAVODOXIN_LIKE"/>
    <property type="match status" value="1"/>
</dbReference>
<dbReference type="FunFam" id="3.40.50.360:FF:000001">
    <property type="entry name" value="NAD(P)H dehydrogenase (Quinone) FQR1-like"/>
    <property type="match status" value="1"/>
</dbReference>
<dbReference type="Pfam" id="PF03358">
    <property type="entry name" value="FMN_red"/>
    <property type="match status" value="1"/>
</dbReference>
<dbReference type="NCBIfam" id="NF002999">
    <property type="entry name" value="PRK03767.1"/>
    <property type="match status" value="1"/>
</dbReference>
<keyword evidence="5" id="KW-1185">Reference proteome</keyword>
<dbReference type="PANTHER" id="PTHR30546:SF23">
    <property type="entry name" value="FLAVOPROTEIN-LIKE PROTEIN YCP4-RELATED"/>
    <property type="match status" value="1"/>
</dbReference>
<evidence type="ECO:0000313" key="4">
    <source>
        <dbReference type="EMBL" id="MCH6266220.1"/>
    </source>
</evidence>
<accession>A0A942SVV3</accession>
<dbReference type="Proteomes" id="UP000677265">
    <property type="component" value="Unassembled WGS sequence"/>
</dbReference>
<dbReference type="NCBIfam" id="TIGR01755">
    <property type="entry name" value="flav_wrbA"/>
    <property type="match status" value="1"/>
</dbReference>